<name>A0A0R3SSM9_HYMDI</name>
<reference evidence="1 2" key="2">
    <citation type="submission" date="2018-11" db="EMBL/GenBank/DDBJ databases">
        <authorList>
            <consortium name="Pathogen Informatics"/>
        </authorList>
    </citation>
    <scope>NUCLEOTIDE SEQUENCE [LARGE SCALE GENOMIC DNA]</scope>
</reference>
<proteinExistence type="predicted"/>
<sequence>MDYKQTYRWDDSIPDIQGFTEDIDTSRLFFHTWDNRILMVKFLWHKEEHHEECQRGYFFLQCIYQSRPLLQKIQKMNLCKTTGDLLILVDDGLQILGHDGISNRLTPKRNVEITHNFLSSNFAQEPSRAVPESFQPSTPHNLAYLVFNKKRIYSLREKDLNVELSCRQLRDMPNVTLGHDRGGKRYFNALASASNYDCSQNLLAYLAVRKKFSLVNFSAPEIELINFGDATGQNHCSTITYIQCLLREGNERYGIIVQRDNKSVEMWDDRQPRSPCLIFDSPSLTRPAVELPLQSMIALHQILEESVKLYSLRTGECVNTMRYPQGQCADWLPQMVFRTPWFYNGNEPCPRGPAVMISFSSKSEYFF</sequence>
<evidence type="ECO:0000313" key="2">
    <source>
        <dbReference type="Proteomes" id="UP000274504"/>
    </source>
</evidence>
<evidence type="ECO:0000313" key="1">
    <source>
        <dbReference type="EMBL" id="VDL60637.1"/>
    </source>
</evidence>
<gene>
    <name evidence="1" type="ORF">HDID_LOCUS8319</name>
</gene>
<dbReference type="WBParaSite" id="HDID_0000832101-mRNA-1">
    <property type="protein sequence ID" value="HDID_0000832101-mRNA-1"/>
    <property type="gene ID" value="HDID_0000832101"/>
</dbReference>
<protein>
    <submittedName>
        <fullName evidence="3">CNH domain-containing protein</fullName>
    </submittedName>
</protein>
<dbReference type="EMBL" id="UYSG01011061">
    <property type="protein sequence ID" value="VDL60637.1"/>
    <property type="molecule type" value="Genomic_DNA"/>
</dbReference>
<dbReference type="AlphaFoldDB" id="A0A0R3SSM9"/>
<dbReference type="Proteomes" id="UP000274504">
    <property type="component" value="Unassembled WGS sequence"/>
</dbReference>
<dbReference type="OrthoDB" id="128867at2759"/>
<reference evidence="3" key="1">
    <citation type="submission" date="2017-02" db="UniProtKB">
        <authorList>
            <consortium name="WormBaseParasite"/>
        </authorList>
    </citation>
    <scope>IDENTIFICATION</scope>
</reference>
<organism evidence="3">
    <name type="scientific">Hymenolepis diminuta</name>
    <name type="common">Rat tapeworm</name>
    <dbReference type="NCBI Taxonomy" id="6216"/>
    <lineage>
        <taxon>Eukaryota</taxon>
        <taxon>Metazoa</taxon>
        <taxon>Spiralia</taxon>
        <taxon>Lophotrochozoa</taxon>
        <taxon>Platyhelminthes</taxon>
        <taxon>Cestoda</taxon>
        <taxon>Eucestoda</taxon>
        <taxon>Cyclophyllidea</taxon>
        <taxon>Hymenolepididae</taxon>
        <taxon>Hymenolepis</taxon>
    </lineage>
</organism>
<evidence type="ECO:0000313" key="3">
    <source>
        <dbReference type="WBParaSite" id="HDID_0000832101-mRNA-1"/>
    </source>
</evidence>
<accession>A0A0R3SSM9</accession>